<feature type="transmembrane region" description="Helical" evidence="4">
    <location>
        <begin position="1045"/>
        <end position="1073"/>
    </location>
</feature>
<dbReference type="Proteomes" id="UP000187209">
    <property type="component" value="Unassembled WGS sequence"/>
</dbReference>
<evidence type="ECO:0000256" key="1">
    <source>
        <dbReference type="ARBA" id="ARBA00022574"/>
    </source>
</evidence>
<dbReference type="AlphaFoldDB" id="A0A1R2CPV6"/>
<dbReference type="InterPro" id="IPR001680">
    <property type="entry name" value="WD40_rpt"/>
</dbReference>
<evidence type="ECO:0000313" key="6">
    <source>
        <dbReference type="Proteomes" id="UP000187209"/>
    </source>
</evidence>
<dbReference type="PROSITE" id="PS50294">
    <property type="entry name" value="WD_REPEATS_REGION"/>
    <property type="match status" value="1"/>
</dbReference>
<evidence type="ECO:0000313" key="5">
    <source>
        <dbReference type="EMBL" id="OMJ91046.1"/>
    </source>
</evidence>
<accession>A0A1R2CPV6</accession>
<dbReference type="Gene3D" id="2.130.10.10">
    <property type="entry name" value="YVTN repeat-like/Quinoprotein amine dehydrogenase"/>
    <property type="match status" value="3"/>
</dbReference>
<keyword evidence="4" id="KW-0812">Transmembrane</keyword>
<dbReference type="InterPro" id="IPR019775">
    <property type="entry name" value="WD40_repeat_CS"/>
</dbReference>
<evidence type="ECO:0000256" key="4">
    <source>
        <dbReference type="SAM" id="Phobius"/>
    </source>
</evidence>
<name>A0A1R2CPV6_9CILI</name>
<dbReference type="InterPro" id="IPR011047">
    <property type="entry name" value="Quinoprotein_ADH-like_sf"/>
</dbReference>
<feature type="transmembrane region" description="Helical" evidence="4">
    <location>
        <begin position="994"/>
        <end position="1012"/>
    </location>
</feature>
<comment type="caution">
    <text evidence="5">The sequence shown here is derived from an EMBL/GenBank/DDBJ whole genome shotgun (WGS) entry which is preliminary data.</text>
</comment>
<evidence type="ECO:0000256" key="3">
    <source>
        <dbReference type="PROSITE-ProRule" id="PRU00221"/>
    </source>
</evidence>
<dbReference type="OrthoDB" id="321401at2759"/>
<feature type="repeat" description="WD" evidence="3">
    <location>
        <begin position="144"/>
        <end position="185"/>
    </location>
</feature>
<keyword evidence="4" id="KW-0472">Membrane</keyword>
<protein>
    <submittedName>
        <fullName evidence="5">Uncharacterized protein</fullName>
    </submittedName>
</protein>
<dbReference type="SUPFAM" id="SSF50978">
    <property type="entry name" value="WD40 repeat-like"/>
    <property type="match status" value="1"/>
</dbReference>
<feature type="transmembrane region" description="Helical" evidence="4">
    <location>
        <begin position="953"/>
        <end position="974"/>
    </location>
</feature>
<keyword evidence="4" id="KW-1133">Transmembrane helix</keyword>
<gene>
    <name evidence="5" type="ORF">SteCoe_6515</name>
</gene>
<dbReference type="SMART" id="SM00320">
    <property type="entry name" value="WD40"/>
    <property type="match status" value="7"/>
</dbReference>
<proteinExistence type="predicted"/>
<feature type="repeat" description="WD" evidence="3">
    <location>
        <begin position="319"/>
        <end position="360"/>
    </location>
</feature>
<keyword evidence="6" id="KW-1185">Reference proteome</keyword>
<keyword evidence="2" id="KW-0677">Repeat</keyword>
<dbReference type="PROSITE" id="PS50082">
    <property type="entry name" value="WD_REPEATS_2"/>
    <property type="match status" value="3"/>
</dbReference>
<dbReference type="EMBL" id="MPUH01000090">
    <property type="protein sequence ID" value="OMJ91046.1"/>
    <property type="molecule type" value="Genomic_DNA"/>
</dbReference>
<dbReference type="PROSITE" id="PS00678">
    <property type="entry name" value="WD_REPEATS_1"/>
    <property type="match status" value="1"/>
</dbReference>
<feature type="repeat" description="WD" evidence="3">
    <location>
        <begin position="277"/>
        <end position="318"/>
    </location>
</feature>
<organism evidence="5 6">
    <name type="scientific">Stentor coeruleus</name>
    <dbReference type="NCBI Taxonomy" id="5963"/>
    <lineage>
        <taxon>Eukaryota</taxon>
        <taxon>Sar</taxon>
        <taxon>Alveolata</taxon>
        <taxon>Ciliophora</taxon>
        <taxon>Postciliodesmatophora</taxon>
        <taxon>Heterotrichea</taxon>
        <taxon>Heterotrichida</taxon>
        <taxon>Stentoridae</taxon>
        <taxon>Stentor</taxon>
    </lineage>
</organism>
<dbReference type="InterPro" id="IPR036322">
    <property type="entry name" value="WD40_repeat_dom_sf"/>
</dbReference>
<dbReference type="Pfam" id="PF00400">
    <property type="entry name" value="WD40"/>
    <property type="match status" value="3"/>
</dbReference>
<feature type="transmembrane region" description="Helical" evidence="4">
    <location>
        <begin position="924"/>
        <end position="946"/>
    </location>
</feature>
<reference evidence="5 6" key="1">
    <citation type="submission" date="2016-11" db="EMBL/GenBank/DDBJ databases">
        <title>The macronuclear genome of Stentor coeruleus: a giant cell with tiny introns.</title>
        <authorList>
            <person name="Slabodnick M."/>
            <person name="Ruby J.G."/>
            <person name="Reiff S.B."/>
            <person name="Swart E.C."/>
            <person name="Gosai S."/>
            <person name="Prabakaran S."/>
            <person name="Witkowska E."/>
            <person name="Larue G.E."/>
            <person name="Fisher S."/>
            <person name="Freeman R.M."/>
            <person name="Gunawardena J."/>
            <person name="Chu W."/>
            <person name="Stover N.A."/>
            <person name="Gregory B.D."/>
            <person name="Nowacki M."/>
            <person name="Derisi J."/>
            <person name="Roy S.W."/>
            <person name="Marshall W.F."/>
            <person name="Sood P."/>
        </authorList>
    </citation>
    <scope>NUCLEOTIDE SEQUENCE [LARGE SCALE GENOMIC DNA]</scope>
    <source>
        <strain evidence="5">WM001</strain>
    </source>
</reference>
<dbReference type="PANTHER" id="PTHR19848:SF8">
    <property type="entry name" value="F-BOX AND WD REPEAT DOMAIN CONTAINING 7"/>
    <property type="match status" value="1"/>
</dbReference>
<dbReference type="SUPFAM" id="SSF50998">
    <property type="entry name" value="Quinoprotein alcohol dehydrogenase-like"/>
    <property type="match status" value="1"/>
</dbReference>
<sequence length="1247" mass="143922">MSQTPRKGIEKIDTWLEDFTVIGTQSEESQKSANPDMTSCVKSVIVHFQSIETFKIASPFQITCLQITEDENYLYFGTKREDSIPARIGLIEISTQEINLEVGVGDKSIWTIALSKDEKFFYTAGQNPNIIKYMIPDLNEVDCFVGHDDQINKILITEDDKWLFSASDDSTIRMWSVDSDSDSDLRETILFTSSGKIYTIDITEDQKYLCSGDSNGKIVIIEISYSLKISSTVIYVLDHYSAIWSIKLSPSGTFFAIGDEKGLIKLYNFFSWELLTEFNHGDCIRDLDISAAEDIIVSAGDNTQVKIWDIQKRYKEITFSKHTNIVKSVKIMKDQKHILSYGEEKSILIWKIPSFETKKIMDSSNMQVLHLWFSELRIQLEGICIINDEKFIMSWDSSGASKPMMRIDIEAPKFCKNIEETEEIFIAGTPLDRTIEKSRGDVGESYTMICIYDIGSKRLVRGHLIKACMQSFHVSGNMLFIGESFKISIWNYDTCTYMRTVFTHNGEIRAVVTAFNDTLLFSLGTDQVLRKFTLDFKGPQEKFSKEVEFRDGYGGTSYEIENEQKDDYNQNITFVLQVSEDNQYLYVASQIRFEIIYTRNFCIMYSNDISYIGMFKSLNNTLCLLYNQGMDIYSSKSFQIISKVTYDFEFEKVTVGAENRFLFFLGNNLITKIQNPLKCKDITFIGPSSELIQFQDHVISIINGKCDRPFLSSHWIIEPLHINLLHIYAYFNLYDVLKDAIIGEENGNRIAFFESSEQFSPLSLSLEMGFVESTDAIIEGLRKVVKKDTSKTALKDIVFQIFEENMDELNIAGYKSLNKFYRKVLVREDLPSLPHFCPPELSLPVLVKSDLYYIFHKEFGLGNKILDSGVAVLFSKTIMRFYLTLGSSKSIEFMKSIENCPNTGIYYTKFIQLVLQDKWKGVRWYMWAQAFLYLCYIILLSLYTTYKSTRKPWFLIFPFAINCVLYAYELVFVVLGPLDYFLDFWNVVDTVRSWLMMIYTIMVWTGFFHLSIEKDSKEGYMLAVLLFVSWVRGITYFRINAKTRYLIHLLFQVIIDIIPFLIILFYSAVGFGLTFRAFQANMSADFLPSLSDSWLTILGSWTNPTNPDLHSLTMLFATLLNPIISLNLLIAILTDTFEVVSEDQVIADGKELAGMILEIETLMFWARNENKKTFLHIMEDDNVDEEVEEDVNKLINNIRSKIFYISDNFRLHENVREKLKEAFDNGDQKLAAKLEVALRKSINAKRK</sequence>
<dbReference type="PANTHER" id="PTHR19848">
    <property type="entry name" value="WD40 REPEAT PROTEIN"/>
    <property type="match status" value="1"/>
</dbReference>
<dbReference type="InterPro" id="IPR015943">
    <property type="entry name" value="WD40/YVTN_repeat-like_dom_sf"/>
</dbReference>
<feature type="transmembrane region" description="Helical" evidence="4">
    <location>
        <begin position="1019"/>
        <end position="1039"/>
    </location>
</feature>
<evidence type="ECO:0000256" key="2">
    <source>
        <dbReference type="ARBA" id="ARBA00022737"/>
    </source>
</evidence>
<keyword evidence="1 3" id="KW-0853">WD repeat</keyword>